<dbReference type="Gene3D" id="1.25.40.10">
    <property type="entry name" value="Tetratricopeptide repeat domain"/>
    <property type="match status" value="1"/>
</dbReference>
<sequence>MKELVESLEIKRVIAEVDNLRNGNDTFYLWSNQIGVEGAKAIAESIKVNKTITYLNLHLEDKITKEIQEYIQRNVNISKGYNPQAEELKIQGNILSNKGEHGKAIEKYNEAITIIKNPLYITNKTNAEKQQAELLAKQQKQEELQFNKLLLAVQNDKLEDAKILIQHSNITNA</sequence>
<dbReference type="Gene3D" id="3.80.10.10">
    <property type="entry name" value="Ribonuclease Inhibitor"/>
    <property type="match status" value="1"/>
</dbReference>
<evidence type="ECO:0000313" key="1">
    <source>
        <dbReference type="EMBL" id="KJV91799.1"/>
    </source>
</evidence>
<evidence type="ECO:0000313" key="2">
    <source>
        <dbReference type="Proteomes" id="UP000033689"/>
    </source>
</evidence>
<dbReference type="AlphaFoldDB" id="A0A0F3QK41"/>
<accession>A0A0F3QK41</accession>
<comment type="caution">
    <text evidence="1">The sequence shown here is derived from an EMBL/GenBank/DDBJ whole genome shotgun (WGS) entry which is preliminary data.</text>
</comment>
<name>A0A0F3QK41_RICBE</name>
<gene>
    <name evidence="1" type="ORF">RBEMOGI_0411</name>
</gene>
<dbReference type="PATRIC" id="fig|1359194.3.peg.423"/>
<dbReference type="SUPFAM" id="SSF52047">
    <property type="entry name" value="RNI-like"/>
    <property type="match status" value="1"/>
</dbReference>
<organism evidence="1 2">
    <name type="scientific">Rickettsia bellii str. RML Mogi</name>
    <dbReference type="NCBI Taxonomy" id="1359194"/>
    <lineage>
        <taxon>Bacteria</taxon>
        <taxon>Pseudomonadati</taxon>
        <taxon>Pseudomonadota</taxon>
        <taxon>Alphaproteobacteria</taxon>
        <taxon>Rickettsiales</taxon>
        <taxon>Rickettsiaceae</taxon>
        <taxon>Rickettsieae</taxon>
        <taxon>Rickettsia</taxon>
        <taxon>belli group</taxon>
    </lineage>
</organism>
<protein>
    <submittedName>
        <fullName evidence="1">TPR repeat family protein</fullName>
    </submittedName>
</protein>
<dbReference type="RefSeq" id="WP_045799607.1">
    <property type="nucleotide sequence ID" value="NZ_LAOJ01000001.1"/>
</dbReference>
<dbReference type="InterPro" id="IPR011990">
    <property type="entry name" value="TPR-like_helical_dom_sf"/>
</dbReference>
<dbReference type="Proteomes" id="UP000033689">
    <property type="component" value="Unassembled WGS sequence"/>
</dbReference>
<dbReference type="SUPFAM" id="SSF48452">
    <property type="entry name" value="TPR-like"/>
    <property type="match status" value="1"/>
</dbReference>
<dbReference type="EMBL" id="LAOJ01000001">
    <property type="protein sequence ID" value="KJV91799.1"/>
    <property type="molecule type" value="Genomic_DNA"/>
</dbReference>
<reference evidence="1 2" key="1">
    <citation type="submission" date="2015-02" db="EMBL/GenBank/DDBJ databases">
        <title>Genome Sequencing of Rickettsiales.</title>
        <authorList>
            <person name="Daugherty S.C."/>
            <person name="Su Q."/>
            <person name="Abolude K."/>
            <person name="Beier-Sexton M."/>
            <person name="Carlyon J.A."/>
            <person name="Carter R."/>
            <person name="Day N.P."/>
            <person name="Dumler S.J."/>
            <person name="Dyachenko V."/>
            <person name="Godinez A."/>
            <person name="Kurtti T.J."/>
            <person name="Lichay M."/>
            <person name="Mullins K.E."/>
            <person name="Ott S."/>
            <person name="Pappas-Brown V."/>
            <person name="Paris D.H."/>
            <person name="Patel P."/>
            <person name="Richards A.L."/>
            <person name="Sadzewicz L."/>
            <person name="Sears K."/>
            <person name="Seidman D."/>
            <person name="Sengamalay N."/>
            <person name="Stenos J."/>
            <person name="Tallon L.J."/>
            <person name="Vincent G."/>
            <person name="Fraser C.M."/>
            <person name="Munderloh U."/>
            <person name="Dunning-Hotopp J.C."/>
        </authorList>
    </citation>
    <scope>NUCLEOTIDE SEQUENCE [LARGE SCALE GENOMIC DNA]</scope>
    <source>
        <strain evidence="1 2">RML Mogi</strain>
    </source>
</reference>
<dbReference type="InterPro" id="IPR032675">
    <property type="entry name" value="LRR_dom_sf"/>
</dbReference>
<proteinExistence type="predicted"/>